<name>A0A1V9YCA7_ACHHY</name>
<dbReference type="SUPFAM" id="SSF48403">
    <property type="entry name" value="Ankyrin repeat"/>
    <property type="match status" value="1"/>
</dbReference>
<accession>A0A1V9YCA7</accession>
<dbReference type="SMART" id="SM00248">
    <property type="entry name" value="ANK"/>
    <property type="match status" value="5"/>
</dbReference>
<dbReference type="PANTHER" id="PTHR46586">
    <property type="entry name" value="ANKYRIN REPEAT-CONTAINING PROTEIN"/>
    <property type="match status" value="1"/>
</dbReference>
<dbReference type="Gene3D" id="1.25.40.20">
    <property type="entry name" value="Ankyrin repeat-containing domain"/>
    <property type="match status" value="2"/>
</dbReference>
<evidence type="ECO:0000313" key="1">
    <source>
        <dbReference type="EMBL" id="OQR83360.1"/>
    </source>
</evidence>
<dbReference type="InterPro" id="IPR052050">
    <property type="entry name" value="SecEffector_AnkRepeat"/>
</dbReference>
<dbReference type="Pfam" id="PF12796">
    <property type="entry name" value="Ank_2"/>
    <property type="match status" value="1"/>
</dbReference>
<dbReference type="STRING" id="1202772.A0A1V9YCA7"/>
<protein>
    <submittedName>
        <fullName evidence="1">Uncharacterized protein</fullName>
    </submittedName>
</protein>
<dbReference type="AlphaFoldDB" id="A0A1V9YCA7"/>
<dbReference type="OrthoDB" id="72197at2759"/>
<proteinExistence type="predicted"/>
<dbReference type="Proteomes" id="UP000243579">
    <property type="component" value="Unassembled WGS sequence"/>
</dbReference>
<evidence type="ECO:0000313" key="2">
    <source>
        <dbReference type="Proteomes" id="UP000243579"/>
    </source>
</evidence>
<sequence length="329" mass="37120">MNKVLRTPDLFRAVVSYQNGLHPDIVVPVKALRRVHLKRGYSQLQMLQTCLEPWLRRHGVSKLTLFPFSLHRHLFYYALLHGNVNILAFLDSMNRPKLDSSDWDLVVTASHANVLHFFLERNYLRDWDLVMQSAIQAGSLAMIECLCDHGVVPSKDAFNEACVNGHAEVAQFLREKGFDEWDPSTLMFALVHGHLDVVRFLFEHGYDGFDAIAIFGFEVTPLDIAAKCGHLEIVQYIHRQHGQNCSGRAFIEAAKSGHLAIVQFLDGRILGSVAEAAAQAVANGHFDVVVYLCETHSDSINLDRLKDVASNRRHSHVLAYLQQLQTNLS</sequence>
<dbReference type="InterPro" id="IPR036770">
    <property type="entry name" value="Ankyrin_rpt-contain_sf"/>
</dbReference>
<reference evidence="1 2" key="1">
    <citation type="journal article" date="2014" name="Genome Biol. Evol.">
        <title>The secreted proteins of Achlya hypogyna and Thraustotheca clavata identify the ancestral oomycete secretome and reveal gene acquisitions by horizontal gene transfer.</title>
        <authorList>
            <person name="Misner I."/>
            <person name="Blouin N."/>
            <person name="Leonard G."/>
            <person name="Richards T.A."/>
            <person name="Lane C.E."/>
        </authorList>
    </citation>
    <scope>NUCLEOTIDE SEQUENCE [LARGE SCALE GENOMIC DNA]</scope>
    <source>
        <strain evidence="1 2">ATCC 48635</strain>
    </source>
</reference>
<dbReference type="PANTHER" id="PTHR46586:SF3">
    <property type="entry name" value="ANKYRIN REPEAT-CONTAINING PROTEIN"/>
    <property type="match status" value="1"/>
</dbReference>
<gene>
    <name evidence="1" type="ORF">ACHHYP_14793</name>
</gene>
<dbReference type="EMBL" id="JNBR01002218">
    <property type="protein sequence ID" value="OQR83360.1"/>
    <property type="molecule type" value="Genomic_DNA"/>
</dbReference>
<organism evidence="1 2">
    <name type="scientific">Achlya hypogyna</name>
    <name type="common">Oomycete</name>
    <name type="synonym">Protoachlya hypogyna</name>
    <dbReference type="NCBI Taxonomy" id="1202772"/>
    <lineage>
        <taxon>Eukaryota</taxon>
        <taxon>Sar</taxon>
        <taxon>Stramenopiles</taxon>
        <taxon>Oomycota</taxon>
        <taxon>Saprolegniomycetes</taxon>
        <taxon>Saprolegniales</taxon>
        <taxon>Achlyaceae</taxon>
        <taxon>Achlya</taxon>
    </lineage>
</organism>
<dbReference type="InterPro" id="IPR002110">
    <property type="entry name" value="Ankyrin_rpt"/>
</dbReference>
<keyword evidence="2" id="KW-1185">Reference proteome</keyword>
<comment type="caution">
    <text evidence="1">The sequence shown here is derived from an EMBL/GenBank/DDBJ whole genome shotgun (WGS) entry which is preliminary data.</text>
</comment>